<keyword evidence="3" id="KW-1185">Reference proteome</keyword>
<dbReference type="PANTHER" id="PTHR11895">
    <property type="entry name" value="TRANSAMIDASE"/>
    <property type="match status" value="1"/>
</dbReference>
<evidence type="ECO:0000313" key="2">
    <source>
        <dbReference type="EMBL" id="UOD51085.1"/>
    </source>
</evidence>
<dbReference type="InterPro" id="IPR023631">
    <property type="entry name" value="Amidase_dom"/>
</dbReference>
<dbReference type="Gene3D" id="3.90.1300.10">
    <property type="entry name" value="Amidase signature (AS) domain"/>
    <property type="match status" value="1"/>
</dbReference>
<dbReference type="SUPFAM" id="SSF75304">
    <property type="entry name" value="Amidase signature (AS) enzymes"/>
    <property type="match status" value="1"/>
</dbReference>
<dbReference type="PROSITE" id="PS00571">
    <property type="entry name" value="AMIDASES"/>
    <property type="match status" value="1"/>
</dbReference>
<sequence>MSVQLPNTIPAFKAHLESGALSAGEAVELQVRRFADLDQQTRAVVRALAPPPHAPDQSLPLGGVCLAHKDIFNLPGHRPGLGRDRGAESVGMVQAPCLSLLEQAGAINLGTLAMAEDACSATGQTQKLPTPLNPLGADMAVGGSSSGSAVAVASGMVYASLGTDTAGSVRIPAMTCGVMGLKTTHELIPRDGMSPLCPSLDSVGILARSTADLTAVLQVMAPNLAWETADMDSEIRVGFWLDGADLDQEVRQVIAPVMRRYGQQHLDLSGHERCLTSLQELVMAYEVAQTHASRIARGLACPQVQSLGAYGLTIPASWWRAALRERPDRLAQFVDHAFASADVLLAPLQTGFLPTTREVYLGDDAFKSAKLLGLHRYCGWINYLGLPALSMPVGTGAHGMPVSIQLVGKPFSEPKLLALGRQIATDIHGEHGIWPVLRLEG</sequence>
<dbReference type="InterPro" id="IPR036928">
    <property type="entry name" value="AS_sf"/>
</dbReference>
<organism evidence="2 3">
    <name type="scientific">Orrella daihaiensis</name>
    <dbReference type="NCBI Taxonomy" id="2782176"/>
    <lineage>
        <taxon>Bacteria</taxon>
        <taxon>Pseudomonadati</taxon>
        <taxon>Pseudomonadota</taxon>
        <taxon>Betaproteobacteria</taxon>
        <taxon>Burkholderiales</taxon>
        <taxon>Alcaligenaceae</taxon>
        <taxon>Orrella</taxon>
    </lineage>
</organism>
<dbReference type="RefSeq" id="WP_243479529.1">
    <property type="nucleotide sequence ID" value="NZ_CP063982.1"/>
</dbReference>
<dbReference type="Pfam" id="PF01425">
    <property type="entry name" value="Amidase"/>
    <property type="match status" value="1"/>
</dbReference>
<gene>
    <name evidence="2" type="ORF">DHf2319_04055</name>
</gene>
<protein>
    <submittedName>
        <fullName evidence="2">Amidase</fullName>
    </submittedName>
</protein>
<evidence type="ECO:0000313" key="3">
    <source>
        <dbReference type="Proteomes" id="UP000831607"/>
    </source>
</evidence>
<proteinExistence type="predicted"/>
<feature type="domain" description="Amidase" evidence="1">
    <location>
        <begin position="56"/>
        <end position="417"/>
    </location>
</feature>
<dbReference type="EMBL" id="CP063982">
    <property type="protein sequence ID" value="UOD51085.1"/>
    <property type="molecule type" value="Genomic_DNA"/>
</dbReference>
<accession>A0ABY4APU6</accession>
<dbReference type="InterPro" id="IPR000120">
    <property type="entry name" value="Amidase"/>
</dbReference>
<dbReference type="PANTHER" id="PTHR11895:SF176">
    <property type="entry name" value="AMIDASE AMID-RELATED"/>
    <property type="match status" value="1"/>
</dbReference>
<name>A0ABY4APU6_9BURK</name>
<dbReference type="Proteomes" id="UP000831607">
    <property type="component" value="Chromosome"/>
</dbReference>
<dbReference type="InterPro" id="IPR020556">
    <property type="entry name" value="Amidase_CS"/>
</dbReference>
<evidence type="ECO:0000259" key="1">
    <source>
        <dbReference type="Pfam" id="PF01425"/>
    </source>
</evidence>
<reference evidence="2 3" key="1">
    <citation type="submission" date="2020-11" db="EMBL/GenBank/DDBJ databases">
        <title>Algicoccus daihaiensis sp.nov., isolated from Daihai Lake in Inner Mongolia.</title>
        <authorList>
            <person name="Kai J."/>
        </authorList>
    </citation>
    <scope>NUCLEOTIDE SEQUENCE [LARGE SCALE GENOMIC DNA]</scope>
    <source>
        <strain evidence="3">f23</strain>
    </source>
</reference>